<sequence>MSDDAGTPREVTALGGVSDERAPSPGTVRTILTAIGLLLATALVLYIVLQTLQVLTWIVVAAFFAVALYPVVGWVERRLLGGKRRSLATLLVFVVIVLVLAGIGTLFVVPLAQEGTKFAGQLPQLIDDARAGRGPVGNLLERTGALTYVQDNQDRIRSFATGLTTPAAGVLSGVATSAAGAASIFVLAFLMVLEGPKVVDGFVNLFHPPTAHRLRSVGADCAKSVTGYLSGNLLISAICGVLTYAVLKIAGVPFAGLIALFVAIADLIPLVGATIGAVVAVVAGLVHSVPAGIAVLVFFLVYQQLENHLLQPLIFSRTVKLNPLTVIVAILLSVELAGILGALLAIPVASIAQVVVRDVWDHRRGRPKGEVTVGEDREPVATAPREIRLPGDGAHQA</sequence>
<gene>
    <name evidence="10" type="ORF">FHR75_001631</name>
</gene>
<dbReference type="AlphaFoldDB" id="A0A7W4XWG4"/>
<feature type="transmembrane region" description="Helical" evidence="9">
    <location>
        <begin position="167"/>
        <end position="193"/>
    </location>
</feature>
<feature type="compositionally biased region" description="Basic and acidic residues" evidence="8">
    <location>
        <begin position="374"/>
        <end position="389"/>
    </location>
</feature>
<feature type="region of interest" description="Disordered" evidence="8">
    <location>
        <begin position="367"/>
        <end position="397"/>
    </location>
</feature>
<evidence type="ECO:0000313" key="10">
    <source>
        <dbReference type="EMBL" id="MBB2900843.1"/>
    </source>
</evidence>
<proteinExistence type="inferred from homology"/>
<dbReference type="Proteomes" id="UP000533269">
    <property type="component" value="Unassembled WGS sequence"/>
</dbReference>
<evidence type="ECO:0000256" key="6">
    <source>
        <dbReference type="ARBA" id="ARBA00022989"/>
    </source>
</evidence>
<feature type="transmembrane region" description="Helical" evidence="9">
    <location>
        <begin position="323"/>
        <end position="356"/>
    </location>
</feature>
<reference evidence="10 11" key="1">
    <citation type="submission" date="2020-08" db="EMBL/GenBank/DDBJ databases">
        <title>The Agave Microbiome: Exploring the role of microbial communities in plant adaptations to desert environments.</title>
        <authorList>
            <person name="Partida-Martinez L.P."/>
        </authorList>
    </citation>
    <scope>NUCLEOTIDE SEQUENCE [LARGE SCALE GENOMIC DNA]</scope>
    <source>
        <strain evidence="10 11">AS2.23</strain>
    </source>
</reference>
<name>A0A7W4XWG4_KINRA</name>
<dbReference type="RefSeq" id="WP_183390918.1">
    <property type="nucleotide sequence ID" value="NZ_JACHVY010000001.1"/>
</dbReference>
<comment type="similarity">
    <text evidence="2">Belongs to the autoinducer-2 exporter (AI-2E) (TC 2.A.86) family.</text>
</comment>
<evidence type="ECO:0000256" key="3">
    <source>
        <dbReference type="ARBA" id="ARBA00022448"/>
    </source>
</evidence>
<feature type="transmembrane region" description="Helical" evidence="9">
    <location>
        <begin position="225"/>
        <end position="246"/>
    </location>
</feature>
<feature type="transmembrane region" description="Helical" evidence="9">
    <location>
        <begin position="87"/>
        <end position="109"/>
    </location>
</feature>
<feature type="transmembrane region" description="Helical" evidence="9">
    <location>
        <begin position="278"/>
        <end position="303"/>
    </location>
</feature>
<reference evidence="10 11" key="2">
    <citation type="submission" date="2020-08" db="EMBL/GenBank/DDBJ databases">
        <authorList>
            <person name="Partida-Martinez L."/>
            <person name="Huntemann M."/>
            <person name="Clum A."/>
            <person name="Wang J."/>
            <person name="Palaniappan K."/>
            <person name="Ritter S."/>
            <person name="Chen I.-M."/>
            <person name="Stamatis D."/>
            <person name="Reddy T."/>
            <person name="O'Malley R."/>
            <person name="Daum C."/>
            <person name="Shapiro N."/>
            <person name="Ivanova N."/>
            <person name="Kyrpides N."/>
            <person name="Woyke T."/>
        </authorList>
    </citation>
    <scope>NUCLEOTIDE SEQUENCE [LARGE SCALE GENOMIC DNA]</scope>
    <source>
        <strain evidence="10 11">AS2.23</strain>
    </source>
</reference>
<keyword evidence="6 9" id="KW-1133">Transmembrane helix</keyword>
<evidence type="ECO:0000256" key="5">
    <source>
        <dbReference type="ARBA" id="ARBA00022692"/>
    </source>
</evidence>
<dbReference type="GO" id="GO:0055085">
    <property type="term" value="P:transmembrane transport"/>
    <property type="evidence" value="ECO:0007669"/>
    <property type="project" value="TreeGrafter"/>
</dbReference>
<feature type="transmembrane region" description="Helical" evidence="9">
    <location>
        <begin position="252"/>
        <end position="271"/>
    </location>
</feature>
<dbReference type="PANTHER" id="PTHR21716:SF53">
    <property type="entry name" value="PERMEASE PERM-RELATED"/>
    <property type="match status" value="1"/>
</dbReference>
<evidence type="ECO:0000256" key="4">
    <source>
        <dbReference type="ARBA" id="ARBA00022475"/>
    </source>
</evidence>
<evidence type="ECO:0000256" key="7">
    <source>
        <dbReference type="ARBA" id="ARBA00023136"/>
    </source>
</evidence>
<feature type="transmembrane region" description="Helical" evidence="9">
    <location>
        <begin position="31"/>
        <end position="49"/>
    </location>
</feature>
<keyword evidence="7 9" id="KW-0472">Membrane</keyword>
<evidence type="ECO:0000313" key="11">
    <source>
        <dbReference type="Proteomes" id="UP000533269"/>
    </source>
</evidence>
<evidence type="ECO:0000256" key="2">
    <source>
        <dbReference type="ARBA" id="ARBA00009773"/>
    </source>
</evidence>
<feature type="transmembrane region" description="Helical" evidence="9">
    <location>
        <begin position="55"/>
        <end position="75"/>
    </location>
</feature>
<keyword evidence="4" id="KW-1003">Cell membrane</keyword>
<dbReference type="PANTHER" id="PTHR21716">
    <property type="entry name" value="TRANSMEMBRANE PROTEIN"/>
    <property type="match status" value="1"/>
</dbReference>
<comment type="subcellular location">
    <subcellularLocation>
        <location evidence="1">Cell membrane</location>
        <topology evidence="1">Multi-pass membrane protein</topology>
    </subcellularLocation>
</comment>
<dbReference type="GO" id="GO:0005886">
    <property type="term" value="C:plasma membrane"/>
    <property type="evidence" value="ECO:0007669"/>
    <property type="project" value="UniProtKB-SubCell"/>
</dbReference>
<keyword evidence="3" id="KW-0813">Transport</keyword>
<accession>A0A7W4XWG4</accession>
<keyword evidence="5 9" id="KW-0812">Transmembrane</keyword>
<dbReference type="InterPro" id="IPR002549">
    <property type="entry name" value="AI-2E-like"/>
</dbReference>
<evidence type="ECO:0000256" key="1">
    <source>
        <dbReference type="ARBA" id="ARBA00004651"/>
    </source>
</evidence>
<comment type="caution">
    <text evidence="10">The sequence shown here is derived from an EMBL/GenBank/DDBJ whole genome shotgun (WGS) entry which is preliminary data.</text>
</comment>
<evidence type="ECO:0000256" key="8">
    <source>
        <dbReference type="SAM" id="MobiDB-lite"/>
    </source>
</evidence>
<evidence type="ECO:0000256" key="9">
    <source>
        <dbReference type="SAM" id="Phobius"/>
    </source>
</evidence>
<dbReference type="Pfam" id="PF01594">
    <property type="entry name" value="AI-2E_transport"/>
    <property type="match status" value="1"/>
</dbReference>
<protein>
    <submittedName>
        <fullName evidence="10">Putative PurR-regulated permease PerM</fullName>
    </submittedName>
</protein>
<organism evidence="10 11">
    <name type="scientific">Kineococcus radiotolerans</name>
    <dbReference type="NCBI Taxonomy" id="131568"/>
    <lineage>
        <taxon>Bacteria</taxon>
        <taxon>Bacillati</taxon>
        <taxon>Actinomycetota</taxon>
        <taxon>Actinomycetes</taxon>
        <taxon>Kineosporiales</taxon>
        <taxon>Kineosporiaceae</taxon>
        <taxon>Kineococcus</taxon>
    </lineage>
</organism>
<dbReference type="EMBL" id="JACHVY010000001">
    <property type="protein sequence ID" value="MBB2900843.1"/>
    <property type="molecule type" value="Genomic_DNA"/>
</dbReference>